<comment type="caution">
    <text evidence="1">The sequence shown here is derived from an EMBL/GenBank/DDBJ whole genome shotgun (WGS) entry which is preliminary data.</text>
</comment>
<organism evidence="1">
    <name type="scientific">termite gut metagenome</name>
    <dbReference type="NCBI Taxonomy" id="433724"/>
    <lineage>
        <taxon>unclassified sequences</taxon>
        <taxon>metagenomes</taxon>
        <taxon>organismal metagenomes</taxon>
    </lineage>
</organism>
<dbReference type="AlphaFoldDB" id="A0A5J4RXR1"/>
<keyword evidence="1" id="KW-0418">Kinase</keyword>
<dbReference type="PANTHER" id="PTHR18964">
    <property type="entry name" value="ROK (REPRESSOR, ORF, KINASE) FAMILY"/>
    <property type="match status" value="1"/>
</dbReference>
<reference evidence="1" key="1">
    <citation type="submission" date="2019-03" db="EMBL/GenBank/DDBJ databases">
        <title>Single cell metagenomics reveals metabolic interactions within the superorganism composed of flagellate Streblomastix strix and complex community of Bacteroidetes bacteria on its surface.</title>
        <authorList>
            <person name="Treitli S.C."/>
            <person name="Kolisko M."/>
            <person name="Husnik F."/>
            <person name="Keeling P."/>
            <person name="Hampl V."/>
        </authorList>
    </citation>
    <scope>NUCLEOTIDE SEQUENCE</scope>
    <source>
        <strain evidence="1">STM</strain>
    </source>
</reference>
<protein>
    <submittedName>
        <fullName evidence="1">Glucokinase</fullName>
        <ecNumber evidence="1">2.7.1.2</ecNumber>
    </submittedName>
</protein>
<dbReference type="InterPro" id="IPR043129">
    <property type="entry name" value="ATPase_NBD"/>
</dbReference>
<proteinExistence type="predicted"/>
<keyword evidence="1" id="KW-0808">Transferase</keyword>
<dbReference type="InterPro" id="IPR049874">
    <property type="entry name" value="ROK_cs"/>
</dbReference>
<accession>A0A5J4RXR1</accession>
<sequence length="330" mass="34985">MDSRMEKPYVVGIDVGGTNTVFGIVDARGTIVAKNDGKHCDTWMKTGNYVQVEDFVDKVCKELLSLINTQGGLEKIKGIGIGAPNGNIYKGTIEFAPNLPWKGVVPLAAMIEEKLGIPVVLTNDANAAAVGEMTYGAARGMKDFIIITLGTGVGSGIVVNGQVVYGHDGFAGELGHVIVRHDGRRCGCGRNGCLEAYCSATGLVRTVQGLLVAREDRSSLRSLSPEEITSKDVYEAVLEGDIIAQEAFSFTGRLLGQALADFVAFSSPQAIILFGGLTNAGDYIMKPIQKAMDDNVLKIFKGKTQLLISELKDADAAILGASALAWELKG</sequence>
<dbReference type="GO" id="GO:0004340">
    <property type="term" value="F:glucokinase activity"/>
    <property type="evidence" value="ECO:0007669"/>
    <property type="project" value="UniProtKB-EC"/>
</dbReference>
<dbReference type="Pfam" id="PF00480">
    <property type="entry name" value="ROK"/>
    <property type="match status" value="1"/>
</dbReference>
<dbReference type="InterPro" id="IPR000600">
    <property type="entry name" value="ROK"/>
</dbReference>
<dbReference type="PROSITE" id="PS01125">
    <property type="entry name" value="ROK"/>
    <property type="match status" value="1"/>
</dbReference>
<dbReference type="EMBL" id="SNRY01000592">
    <property type="protein sequence ID" value="KAA6338736.1"/>
    <property type="molecule type" value="Genomic_DNA"/>
</dbReference>
<dbReference type="Gene3D" id="3.30.420.40">
    <property type="match status" value="2"/>
</dbReference>
<gene>
    <name evidence="1" type="ORF">EZS27_013289</name>
</gene>
<dbReference type="SUPFAM" id="SSF53067">
    <property type="entry name" value="Actin-like ATPase domain"/>
    <property type="match status" value="1"/>
</dbReference>
<dbReference type="EC" id="2.7.1.2" evidence="1"/>
<dbReference type="PANTHER" id="PTHR18964:SF149">
    <property type="entry name" value="BIFUNCTIONAL UDP-N-ACETYLGLUCOSAMINE 2-EPIMERASE_N-ACETYLMANNOSAMINE KINASE"/>
    <property type="match status" value="1"/>
</dbReference>
<name>A0A5J4RXR1_9ZZZZ</name>
<evidence type="ECO:0000313" key="1">
    <source>
        <dbReference type="EMBL" id="KAA6338736.1"/>
    </source>
</evidence>